<dbReference type="PROSITE" id="PS51184">
    <property type="entry name" value="JMJC"/>
    <property type="match status" value="1"/>
</dbReference>
<evidence type="ECO:0000259" key="1">
    <source>
        <dbReference type="PROSITE" id="PS51184"/>
    </source>
</evidence>
<organism evidence="2 3">
    <name type="scientific">Rhizomicrobium palustre</name>
    <dbReference type="NCBI Taxonomy" id="189966"/>
    <lineage>
        <taxon>Bacteria</taxon>
        <taxon>Pseudomonadati</taxon>
        <taxon>Pseudomonadota</taxon>
        <taxon>Alphaproteobacteria</taxon>
        <taxon>Micropepsales</taxon>
        <taxon>Micropepsaceae</taxon>
        <taxon>Rhizomicrobium</taxon>
    </lineage>
</organism>
<dbReference type="SUPFAM" id="SSF51197">
    <property type="entry name" value="Clavaminate synthase-like"/>
    <property type="match status" value="1"/>
</dbReference>
<dbReference type="PANTHER" id="PTHR12461">
    <property type="entry name" value="HYPOXIA-INDUCIBLE FACTOR 1 ALPHA INHIBITOR-RELATED"/>
    <property type="match status" value="1"/>
</dbReference>
<reference evidence="2 3" key="1">
    <citation type="submission" date="2020-03" db="EMBL/GenBank/DDBJ databases">
        <title>Genomic Encyclopedia of Type Strains, Phase IV (KMG-IV): sequencing the most valuable type-strain genomes for metagenomic binning, comparative biology and taxonomic classification.</title>
        <authorList>
            <person name="Goeker M."/>
        </authorList>
    </citation>
    <scope>NUCLEOTIDE SEQUENCE [LARGE SCALE GENOMIC DNA]</scope>
    <source>
        <strain evidence="2 3">DSM 19867</strain>
    </source>
</reference>
<dbReference type="SMART" id="SM00558">
    <property type="entry name" value="JmjC"/>
    <property type="match status" value="1"/>
</dbReference>
<proteinExistence type="predicted"/>
<keyword evidence="3" id="KW-1185">Reference proteome</keyword>
<accession>A0A846MX23</accession>
<dbReference type="RefSeq" id="WP_167081691.1">
    <property type="nucleotide sequence ID" value="NZ_BAAADC010000001.1"/>
</dbReference>
<dbReference type="AlphaFoldDB" id="A0A846MX23"/>
<dbReference type="InterPro" id="IPR003347">
    <property type="entry name" value="JmjC_dom"/>
</dbReference>
<name>A0A846MX23_9PROT</name>
<dbReference type="Proteomes" id="UP000570514">
    <property type="component" value="Unassembled WGS sequence"/>
</dbReference>
<dbReference type="Gene3D" id="2.60.120.650">
    <property type="entry name" value="Cupin"/>
    <property type="match status" value="1"/>
</dbReference>
<evidence type="ECO:0000313" key="2">
    <source>
        <dbReference type="EMBL" id="NIK87789.1"/>
    </source>
</evidence>
<evidence type="ECO:0000313" key="3">
    <source>
        <dbReference type="Proteomes" id="UP000570514"/>
    </source>
</evidence>
<sequence length="334" mass="37619">MTTPVPERGAITPEDFREVLQSCRPVVLRGQVRDWPAVKAGLTSAGAFRDYLLQFDRGLEMEAFFGDRSIQGKYYYGETFSGFNFKREQMRFAAAVDAVIENLGRPESPSVYAGSIPLDSYLPGFTQDNPMPLASGVEPRIWVGHESNVSCHYDAMENIACIAAGRRRFTLYPPELIGKMYIGPIDRTMAGQPVSLAASGPSDPSLYPDFEPYRDSAFVAELEPGDALFLPKLWWHQVEGTEPFNVLINYWWDAFRLGPDAPYTAMLLAMIAISERPPQERAAWRAWFDHYVFRGEGHPLRHLPADEHGLLGPLKPDNYGRLRAYVMHLLRGGQ</sequence>
<dbReference type="Pfam" id="PF13621">
    <property type="entry name" value="Cupin_8"/>
    <property type="match status" value="1"/>
</dbReference>
<feature type="domain" description="JmjC" evidence="1">
    <location>
        <begin position="111"/>
        <end position="267"/>
    </location>
</feature>
<dbReference type="EMBL" id="JAASRM010000001">
    <property type="protein sequence ID" value="NIK87789.1"/>
    <property type="molecule type" value="Genomic_DNA"/>
</dbReference>
<protein>
    <recommendedName>
        <fullName evidence="1">JmjC domain-containing protein</fullName>
    </recommendedName>
</protein>
<dbReference type="PANTHER" id="PTHR12461:SF105">
    <property type="entry name" value="HYPOXIA-INDUCIBLE FACTOR 1-ALPHA INHIBITOR"/>
    <property type="match status" value="1"/>
</dbReference>
<dbReference type="InterPro" id="IPR041667">
    <property type="entry name" value="Cupin_8"/>
</dbReference>
<gene>
    <name evidence="2" type="ORF">FHS83_001107</name>
</gene>
<comment type="caution">
    <text evidence="2">The sequence shown here is derived from an EMBL/GenBank/DDBJ whole genome shotgun (WGS) entry which is preliminary data.</text>
</comment>